<evidence type="ECO:0000313" key="3">
    <source>
        <dbReference type="Proteomes" id="UP000243081"/>
    </source>
</evidence>
<sequence length="92" mass="10172">VRLQLLREVVERIQHGEDVDVEKMLGTGEPQKEADWEEVLQAIEQEEAMKKSTPNGAARPKSERAPPTTKATATPQSSEQTSTKTTGFGSFF</sequence>
<dbReference type="Proteomes" id="UP000243081">
    <property type="component" value="Unassembled WGS sequence"/>
</dbReference>
<dbReference type="OrthoDB" id="2253354at2759"/>
<accession>A0A179ICU2</accession>
<reference evidence="2 3" key="1">
    <citation type="submission" date="2016-03" db="EMBL/GenBank/DDBJ databases">
        <title>Fine-scale spatial genetic structure of a fungal parasite of coffee scale insects.</title>
        <authorList>
            <person name="Jackson D."/>
            <person name="Zemenick K.A."/>
            <person name="Malloure B."/>
            <person name="Quandt C.A."/>
            <person name="James T.Y."/>
        </authorList>
    </citation>
    <scope>NUCLEOTIDE SEQUENCE [LARGE SCALE GENOMIC DNA]</scope>
    <source>
        <strain evidence="2 3">UM487</strain>
    </source>
</reference>
<dbReference type="AlphaFoldDB" id="A0A179ICU2"/>
<feature type="non-terminal residue" evidence="2">
    <location>
        <position position="1"/>
    </location>
</feature>
<dbReference type="EMBL" id="LUKN01001844">
    <property type="protein sequence ID" value="OAR00125.1"/>
    <property type="molecule type" value="Genomic_DNA"/>
</dbReference>
<proteinExistence type="predicted"/>
<protein>
    <submittedName>
        <fullName evidence="2">Uncharacterized protein</fullName>
    </submittedName>
</protein>
<keyword evidence="3" id="KW-1185">Reference proteome</keyword>
<comment type="caution">
    <text evidence="2">The sequence shown here is derived from an EMBL/GenBank/DDBJ whole genome shotgun (WGS) entry which is preliminary data.</text>
</comment>
<name>A0A179ICU2_CORDF</name>
<feature type="region of interest" description="Disordered" evidence="1">
    <location>
        <begin position="45"/>
        <end position="92"/>
    </location>
</feature>
<evidence type="ECO:0000256" key="1">
    <source>
        <dbReference type="SAM" id="MobiDB-lite"/>
    </source>
</evidence>
<dbReference type="InterPro" id="IPR035213">
    <property type="entry name" value="DUF5321"/>
</dbReference>
<feature type="compositionally biased region" description="Low complexity" evidence="1">
    <location>
        <begin position="65"/>
        <end position="92"/>
    </location>
</feature>
<gene>
    <name evidence="2" type="ORF">LLEC1_08090</name>
</gene>
<evidence type="ECO:0000313" key="2">
    <source>
        <dbReference type="EMBL" id="OAR00125.1"/>
    </source>
</evidence>
<dbReference type="Pfam" id="PF17254">
    <property type="entry name" value="DUF5321"/>
    <property type="match status" value="1"/>
</dbReference>
<organism evidence="2 3">
    <name type="scientific">Cordyceps confragosa</name>
    <name type="common">Lecanicillium lecanii</name>
    <dbReference type="NCBI Taxonomy" id="2714763"/>
    <lineage>
        <taxon>Eukaryota</taxon>
        <taxon>Fungi</taxon>
        <taxon>Dikarya</taxon>
        <taxon>Ascomycota</taxon>
        <taxon>Pezizomycotina</taxon>
        <taxon>Sordariomycetes</taxon>
        <taxon>Hypocreomycetidae</taxon>
        <taxon>Hypocreales</taxon>
        <taxon>Cordycipitaceae</taxon>
        <taxon>Akanthomyces</taxon>
    </lineage>
</organism>